<dbReference type="Pfam" id="PF02321">
    <property type="entry name" value="OEP"/>
    <property type="match status" value="2"/>
</dbReference>
<keyword evidence="2" id="KW-0564">Palmitate</keyword>
<gene>
    <name evidence="3" type="primary">oprM_8</name>
    <name evidence="3" type="ORF">LMG3415_05251</name>
</gene>
<dbReference type="Gene3D" id="2.20.200.10">
    <property type="entry name" value="Outer membrane efflux proteins (OEP)"/>
    <property type="match status" value="1"/>
</dbReference>
<accession>A0ABM8LKK1</accession>
<comment type="subcellular location">
    <subcellularLocation>
        <location evidence="2">Cell membrane</location>
        <topology evidence="2">Lipid-anchor</topology>
    </subcellularLocation>
</comment>
<evidence type="ECO:0000313" key="3">
    <source>
        <dbReference type="EMBL" id="CAB3916196.1"/>
    </source>
</evidence>
<evidence type="ECO:0000313" key="4">
    <source>
        <dbReference type="Proteomes" id="UP000507140"/>
    </source>
</evidence>
<dbReference type="PROSITE" id="PS51257">
    <property type="entry name" value="PROKAR_LIPOPROTEIN"/>
    <property type="match status" value="1"/>
</dbReference>
<dbReference type="PANTHER" id="PTHR30203">
    <property type="entry name" value="OUTER MEMBRANE CATION EFFLUX PROTEIN"/>
    <property type="match status" value="1"/>
</dbReference>
<evidence type="ECO:0000256" key="2">
    <source>
        <dbReference type="RuleBase" id="RU362097"/>
    </source>
</evidence>
<dbReference type="SUPFAM" id="SSF56954">
    <property type="entry name" value="Outer membrane efflux proteins (OEP)"/>
    <property type="match status" value="1"/>
</dbReference>
<keyword evidence="4" id="KW-1185">Reference proteome</keyword>
<comment type="caution">
    <text evidence="3">The sequence shown here is derived from an EMBL/GenBank/DDBJ whole genome shotgun (WGS) entry which is preliminary data.</text>
</comment>
<reference evidence="3 4" key="1">
    <citation type="submission" date="2020-04" db="EMBL/GenBank/DDBJ databases">
        <authorList>
            <person name="De Canck E."/>
        </authorList>
    </citation>
    <scope>NUCLEOTIDE SEQUENCE [LARGE SCALE GENOMIC DNA]</scope>
    <source>
        <strain evidence="3 4">LMG 3415</strain>
    </source>
</reference>
<proteinExistence type="inferred from homology"/>
<keyword evidence="2" id="KW-0812">Transmembrane</keyword>
<dbReference type="Proteomes" id="UP000507140">
    <property type="component" value="Unassembled WGS sequence"/>
</dbReference>
<dbReference type="Gene3D" id="1.20.1600.10">
    <property type="entry name" value="Outer membrane efflux proteins (OEP)"/>
    <property type="match status" value="1"/>
</dbReference>
<name>A0ABM8LKK1_9BURK</name>
<sequence>MRALGAWRPRHVSHMIRFPFYRASGAFLGLALAGCSVGPGFHPPSSLPHVANLQPRDASSLSATLKREPVPAAWWNLLDDPILAGLQRRAEQTNLDLQAAAARVAQSRARLGVAGARLMPRLGASAGYAREADSANGKMAALGAPTDAYEYWQAGFDASWEIDLWGHARKLREQAGAEMAIAWYDQEAARVAMAAEIARNYLQLRGIQAQLDIAGQNEKIAMHALRLAESRARNGVATHFDTAAASAQLATVRALLPELARERDAHMNALALLLGMAPRELDAELAPTRTLPRPPRIVPVGLPSELARRRPDIQRAQSRLQAATAAVGVATADFYPRLTIGGRLGVEAFHGGDLGNWASRQFSVGPTLYLPIFEGGRLRSTLALTEARQQEAAIDFQQTVLRAWHEVDDALNAWAAEQRRHVELQSAFDHNRLALQASERAYQQGAADYLPVLVAQRNLLDSQLALTTSSTRSTLTVVALYKALGGGWNPATVSGHAHDEPESRP</sequence>
<protein>
    <submittedName>
        <fullName evidence="3">Outer membrane protein OprM</fullName>
    </submittedName>
</protein>
<dbReference type="EMBL" id="CADIKR010000008">
    <property type="protein sequence ID" value="CAB3916196.1"/>
    <property type="molecule type" value="Genomic_DNA"/>
</dbReference>
<dbReference type="PANTHER" id="PTHR30203:SF25">
    <property type="entry name" value="OUTER MEMBRANE PROTEIN-RELATED"/>
    <property type="match status" value="1"/>
</dbReference>
<dbReference type="InterPro" id="IPR003423">
    <property type="entry name" value="OMP_efflux"/>
</dbReference>
<dbReference type="InterPro" id="IPR010131">
    <property type="entry name" value="MdtP/NodT-like"/>
</dbReference>
<comment type="similarity">
    <text evidence="1 2">Belongs to the outer membrane factor (OMF) (TC 1.B.17) family.</text>
</comment>
<keyword evidence="2" id="KW-0449">Lipoprotein</keyword>
<keyword evidence="2" id="KW-1134">Transmembrane beta strand</keyword>
<keyword evidence="2" id="KW-0472">Membrane</keyword>
<dbReference type="NCBIfam" id="TIGR01845">
    <property type="entry name" value="outer_NodT"/>
    <property type="match status" value="1"/>
</dbReference>
<organism evidence="3 4">
    <name type="scientific">Achromobacter mucicolens</name>
    <dbReference type="NCBI Taxonomy" id="1389922"/>
    <lineage>
        <taxon>Bacteria</taxon>
        <taxon>Pseudomonadati</taxon>
        <taxon>Pseudomonadota</taxon>
        <taxon>Betaproteobacteria</taxon>
        <taxon>Burkholderiales</taxon>
        <taxon>Alcaligenaceae</taxon>
        <taxon>Achromobacter</taxon>
    </lineage>
</organism>
<evidence type="ECO:0000256" key="1">
    <source>
        <dbReference type="ARBA" id="ARBA00007613"/>
    </source>
</evidence>